<protein>
    <submittedName>
        <fullName evidence="1">Uncharacterized protein</fullName>
    </submittedName>
</protein>
<name>A0A6G1D003_9ORYZ</name>
<dbReference type="AlphaFoldDB" id="A0A6G1D003"/>
<gene>
    <name evidence="1" type="ORF">E2562_008799</name>
</gene>
<dbReference type="EMBL" id="SPHZ02000007">
    <property type="protein sequence ID" value="KAF0905721.1"/>
    <property type="molecule type" value="Genomic_DNA"/>
</dbReference>
<dbReference type="OrthoDB" id="101791at2759"/>
<dbReference type="PANTHER" id="PTHR34791:SF8">
    <property type="entry name" value="F-BOX DOMAIN CONTAINING PROTEIN, EXPRESSED"/>
    <property type="match status" value="1"/>
</dbReference>
<evidence type="ECO:0000313" key="2">
    <source>
        <dbReference type="Proteomes" id="UP000479710"/>
    </source>
</evidence>
<comment type="caution">
    <text evidence="1">The sequence shown here is derived from an EMBL/GenBank/DDBJ whole genome shotgun (WGS) entry which is preliminary data.</text>
</comment>
<reference evidence="1 2" key="1">
    <citation type="submission" date="2019-11" db="EMBL/GenBank/DDBJ databases">
        <title>Whole genome sequence of Oryza granulata.</title>
        <authorList>
            <person name="Li W."/>
        </authorList>
    </citation>
    <scope>NUCLEOTIDE SEQUENCE [LARGE SCALE GENOMIC DNA]</scope>
    <source>
        <strain evidence="2">cv. Menghai</strain>
        <tissue evidence="1">Leaf</tissue>
    </source>
</reference>
<dbReference type="Gene3D" id="3.40.1000.30">
    <property type="match status" value="1"/>
</dbReference>
<organism evidence="1 2">
    <name type="scientific">Oryza meyeriana var. granulata</name>
    <dbReference type="NCBI Taxonomy" id="110450"/>
    <lineage>
        <taxon>Eukaryota</taxon>
        <taxon>Viridiplantae</taxon>
        <taxon>Streptophyta</taxon>
        <taxon>Embryophyta</taxon>
        <taxon>Tracheophyta</taxon>
        <taxon>Spermatophyta</taxon>
        <taxon>Magnoliopsida</taxon>
        <taxon>Liliopsida</taxon>
        <taxon>Poales</taxon>
        <taxon>Poaceae</taxon>
        <taxon>BOP clade</taxon>
        <taxon>Oryzoideae</taxon>
        <taxon>Oryzeae</taxon>
        <taxon>Oryzinae</taxon>
        <taxon>Oryza</taxon>
        <taxon>Oryza meyeriana</taxon>
    </lineage>
</organism>
<dbReference type="Proteomes" id="UP000479710">
    <property type="component" value="Unassembled WGS sequence"/>
</dbReference>
<keyword evidence="2" id="KW-1185">Reference proteome</keyword>
<sequence>MRTRRHPLHDAIDAGRWDAEPPLGRLVVVAHAALLDAGFVPCGSGRPAFRRPLPEQVGAVASSLSLRYTIPEFLLHRRRHAETAVLRLSVHGDLVVLYGYLTGDGNRATRHWACIDAALVAPVLSGGLEATAHALANDAAMGGAAGRRYRQGSSVISAGNVSPEAVKMGAGGGIQRSA</sequence>
<accession>A0A6G1D003</accession>
<dbReference type="PANTHER" id="PTHR34791">
    <property type="entry name" value="OS02G0272100 PROTEIN"/>
    <property type="match status" value="1"/>
</dbReference>
<proteinExistence type="predicted"/>
<evidence type="ECO:0000313" key="1">
    <source>
        <dbReference type="EMBL" id="KAF0905721.1"/>
    </source>
</evidence>